<keyword evidence="1" id="KW-0812">Transmembrane</keyword>
<evidence type="ECO:0000256" key="1">
    <source>
        <dbReference type="SAM" id="Phobius"/>
    </source>
</evidence>
<keyword evidence="3" id="KW-1185">Reference proteome</keyword>
<keyword evidence="1" id="KW-0472">Membrane</keyword>
<proteinExistence type="predicted"/>
<comment type="caution">
    <text evidence="2">The sequence shown here is derived from an EMBL/GenBank/DDBJ whole genome shotgun (WGS) entry which is preliminary data.</text>
</comment>
<gene>
    <name evidence="2" type="ORF">B0T10DRAFT_320185</name>
</gene>
<protein>
    <submittedName>
        <fullName evidence="2">Uncharacterized protein</fullName>
    </submittedName>
</protein>
<name>A0A9P8W8X1_9HYPO</name>
<dbReference type="EMBL" id="JAGPYM010000009">
    <property type="protein sequence ID" value="KAH6890467.1"/>
    <property type="molecule type" value="Genomic_DNA"/>
</dbReference>
<evidence type="ECO:0000313" key="3">
    <source>
        <dbReference type="Proteomes" id="UP000777438"/>
    </source>
</evidence>
<dbReference type="Proteomes" id="UP000777438">
    <property type="component" value="Unassembled WGS sequence"/>
</dbReference>
<keyword evidence="1" id="KW-1133">Transmembrane helix</keyword>
<reference evidence="2 3" key="1">
    <citation type="journal article" date="2021" name="Nat. Commun.">
        <title>Genetic determinants of endophytism in the Arabidopsis root mycobiome.</title>
        <authorList>
            <person name="Mesny F."/>
            <person name="Miyauchi S."/>
            <person name="Thiergart T."/>
            <person name="Pickel B."/>
            <person name="Atanasova L."/>
            <person name="Karlsson M."/>
            <person name="Huettel B."/>
            <person name="Barry K.W."/>
            <person name="Haridas S."/>
            <person name="Chen C."/>
            <person name="Bauer D."/>
            <person name="Andreopoulos W."/>
            <person name="Pangilinan J."/>
            <person name="LaButti K."/>
            <person name="Riley R."/>
            <person name="Lipzen A."/>
            <person name="Clum A."/>
            <person name="Drula E."/>
            <person name="Henrissat B."/>
            <person name="Kohler A."/>
            <person name="Grigoriev I.V."/>
            <person name="Martin F.M."/>
            <person name="Hacquard S."/>
        </authorList>
    </citation>
    <scope>NUCLEOTIDE SEQUENCE [LARGE SCALE GENOMIC DNA]</scope>
    <source>
        <strain evidence="2 3">MPI-CAGE-CH-0241</strain>
    </source>
</reference>
<organism evidence="2 3">
    <name type="scientific">Thelonectria olida</name>
    <dbReference type="NCBI Taxonomy" id="1576542"/>
    <lineage>
        <taxon>Eukaryota</taxon>
        <taxon>Fungi</taxon>
        <taxon>Dikarya</taxon>
        <taxon>Ascomycota</taxon>
        <taxon>Pezizomycotina</taxon>
        <taxon>Sordariomycetes</taxon>
        <taxon>Hypocreomycetidae</taxon>
        <taxon>Hypocreales</taxon>
        <taxon>Nectriaceae</taxon>
        <taxon>Thelonectria</taxon>
    </lineage>
</organism>
<sequence length="298" mass="32643">MRKTSSGKRSPTRMTFLPCRHVGDATVFGRGVRGLVVGCGRRNIAGKLGSCAICWDHPWIITSSVLLDHISRLVLCTKKVIDLIGVSTASGSSSGFLFWLLSTHQHRHCHLRPASGSFGRLSSLVLVPSFVPRLRCPSSRRVTLALVVRLGSFVPLVGRLSRLFFLIRTLPLSSFVGVMTAVLFLNNTSACLLPRTKLSSEPSATRRVNVAGCSMTKRVIMQSYIPNGLEVLLGPSRRGLIRLKVWRDMEQGNRGFLMGRTPRHASTHGTSPNSKTLDTLTGAMSAGWIQPLFAVRVR</sequence>
<feature type="transmembrane region" description="Helical" evidence="1">
    <location>
        <begin position="164"/>
        <end position="185"/>
    </location>
</feature>
<accession>A0A9P8W8X1</accession>
<evidence type="ECO:0000313" key="2">
    <source>
        <dbReference type="EMBL" id="KAH6890467.1"/>
    </source>
</evidence>
<dbReference type="AlphaFoldDB" id="A0A9P8W8X1"/>